<evidence type="ECO:0000256" key="2">
    <source>
        <dbReference type="ARBA" id="ARBA00034247"/>
    </source>
</evidence>
<keyword evidence="5" id="KW-1185">Reference proteome</keyword>
<dbReference type="Proteomes" id="UP000574067">
    <property type="component" value="Unassembled WGS sequence"/>
</dbReference>
<name>A0A848F9P0_9BURK</name>
<dbReference type="CDD" id="cd01949">
    <property type="entry name" value="GGDEF"/>
    <property type="match status" value="1"/>
</dbReference>
<reference evidence="4 5" key="1">
    <citation type="submission" date="2020-04" db="EMBL/GenBank/DDBJ databases">
        <title>Azohydromonas sp. isolated from soil.</title>
        <authorList>
            <person name="Dahal R.H."/>
        </authorList>
    </citation>
    <scope>NUCLEOTIDE SEQUENCE [LARGE SCALE GENOMIC DNA]</scope>
    <source>
        <strain evidence="4 5">G-1-1-14</strain>
    </source>
</reference>
<accession>A0A848F9P0</accession>
<dbReference type="FunFam" id="3.30.70.270:FF:000001">
    <property type="entry name" value="Diguanylate cyclase domain protein"/>
    <property type="match status" value="1"/>
</dbReference>
<sequence>MLLLLPSVAACEGLALALQALLGGGDTSLLLMTAAACGLVPPLLCWPLLQHLQRLERQCLALEVRASRDELTGALNRESFLQLAEREFARSRRYDADCALLLVDADRFRNINDRFGRHCGDALLREIVQASAKQLRGPDVLARFSGEALSVLLPQTDPLGALDVAERIRETVAELQLTWKGAAVGTTVSVGVASLGVGHAALDALLGDADGALHAAKEAGRNCVRAAPIQPRRSGEAYPVISK</sequence>
<evidence type="ECO:0000313" key="5">
    <source>
        <dbReference type="Proteomes" id="UP000574067"/>
    </source>
</evidence>
<dbReference type="InterPro" id="IPR029787">
    <property type="entry name" value="Nucleotide_cyclase"/>
</dbReference>
<dbReference type="Gene3D" id="3.30.70.270">
    <property type="match status" value="1"/>
</dbReference>
<dbReference type="AlphaFoldDB" id="A0A848F9P0"/>
<proteinExistence type="predicted"/>
<feature type="domain" description="GGDEF" evidence="3">
    <location>
        <begin position="96"/>
        <end position="229"/>
    </location>
</feature>
<dbReference type="GO" id="GO:0043709">
    <property type="term" value="P:cell adhesion involved in single-species biofilm formation"/>
    <property type="evidence" value="ECO:0007669"/>
    <property type="project" value="TreeGrafter"/>
</dbReference>
<dbReference type="InterPro" id="IPR050469">
    <property type="entry name" value="Diguanylate_Cyclase"/>
</dbReference>
<comment type="caution">
    <text evidence="4">The sequence shown here is derived from an EMBL/GenBank/DDBJ whole genome shotgun (WGS) entry which is preliminary data.</text>
</comment>
<dbReference type="InterPro" id="IPR043128">
    <property type="entry name" value="Rev_trsase/Diguanyl_cyclase"/>
</dbReference>
<dbReference type="PANTHER" id="PTHR45138">
    <property type="entry name" value="REGULATORY COMPONENTS OF SENSORY TRANSDUCTION SYSTEM"/>
    <property type="match status" value="1"/>
</dbReference>
<organism evidence="4 5">
    <name type="scientific">Azohydromonas caseinilytica</name>
    <dbReference type="NCBI Taxonomy" id="2728836"/>
    <lineage>
        <taxon>Bacteria</taxon>
        <taxon>Pseudomonadati</taxon>
        <taxon>Pseudomonadota</taxon>
        <taxon>Betaproteobacteria</taxon>
        <taxon>Burkholderiales</taxon>
        <taxon>Sphaerotilaceae</taxon>
        <taxon>Azohydromonas</taxon>
    </lineage>
</organism>
<evidence type="ECO:0000256" key="1">
    <source>
        <dbReference type="ARBA" id="ARBA00012528"/>
    </source>
</evidence>
<dbReference type="EMBL" id="JABBFW010000006">
    <property type="protein sequence ID" value="NML15556.1"/>
    <property type="molecule type" value="Genomic_DNA"/>
</dbReference>
<evidence type="ECO:0000259" key="3">
    <source>
        <dbReference type="PROSITE" id="PS50887"/>
    </source>
</evidence>
<dbReference type="GO" id="GO:1902201">
    <property type="term" value="P:negative regulation of bacterial-type flagellum-dependent cell motility"/>
    <property type="evidence" value="ECO:0007669"/>
    <property type="project" value="TreeGrafter"/>
</dbReference>
<dbReference type="PANTHER" id="PTHR45138:SF9">
    <property type="entry name" value="DIGUANYLATE CYCLASE DGCM-RELATED"/>
    <property type="match status" value="1"/>
</dbReference>
<dbReference type="SUPFAM" id="SSF55073">
    <property type="entry name" value="Nucleotide cyclase"/>
    <property type="match status" value="1"/>
</dbReference>
<dbReference type="NCBIfam" id="TIGR00254">
    <property type="entry name" value="GGDEF"/>
    <property type="match status" value="1"/>
</dbReference>
<dbReference type="GO" id="GO:0052621">
    <property type="term" value="F:diguanylate cyclase activity"/>
    <property type="evidence" value="ECO:0007669"/>
    <property type="project" value="UniProtKB-EC"/>
</dbReference>
<comment type="catalytic activity">
    <reaction evidence="2">
        <text>2 GTP = 3',3'-c-di-GMP + 2 diphosphate</text>
        <dbReference type="Rhea" id="RHEA:24898"/>
        <dbReference type="ChEBI" id="CHEBI:33019"/>
        <dbReference type="ChEBI" id="CHEBI:37565"/>
        <dbReference type="ChEBI" id="CHEBI:58805"/>
        <dbReference type="EC" id="2.7.7.65"/>
    </reaction>
</comment>
<dbReference type="GO" id="GO:0005886">
    <property type="term" value="C:plasma membrane"/>
    <property type="evidence" value="ECO:0007669"/>
    <property type="project" value="TreeGrafter"/>
</dbReference>
<protein>
    <recommendedName>
        <fullName evidence="1">diguanylate cyclase</fullName>
        <ecNumber evidence="1">2.7.7.65</ecNumber>
    </recommendedName>
</protein>
<evidence type="ECO:0000313" key="4">
    <source>
        <dbReference type="EMBL" id="NML15556.1"/>
    </source>
</evidence>
<dbReference type="PROSITE" id="PS50887">
    <property type="entry name" value="GGDEF"/>
    <property type="match status" value="1"/>
</dbReference>
<dbReference type="EC" id="2.7.7.65" evidence="1"/>
<gene>
    <name evidence="4" type="ORF">HHL10_11310</name>
</gene>
<dbReference type="RefSeq" id="WP_169160453.1">
    <property type="nucleotide sequence ID" value="NZ_JABBFW010000006.1"/>
</dbReference>
<dbReference type="InterPro" id="IPR000160">
    <property type="entry name" value="GGDEF_dom"/>
</dbReference>
<dbReference type="SMART" id="SM00267">
    <property type="entry name" value="GGDEF"/>
    <property type="match status" value="1"/>
</dbReference>
<dbReference type="Pfam" id="PF00990">
    <property type="entry name" value="GGDEF"/>
    <property type="match status" value="1"/>
</dbReference>